<dbReference type="PANTHER" id="PTHR43646:SF2">
    <property type="entry name" value="GLYCOSYLTRANSFERASE 2-LIKE DOMAIN-CONTAINING PROTEIN"/>
    <property type="match status" value="1"/>
</dbReference>
<sequence length="231" mass="25613">MENSDMAEMKIGIVIPAHNEAMTISACLKSIHKAITQLPSTILAYPLVVLDGCTDETLALVKNAGVDYIECDYHCVGRVRDIGIRHAIKNGATWIACTDADSIVTPDWLVQQVIHIEQQATDMICGVVSVDNWAHLTTQTQKDYIAHYQDMMGHRHIHGANLSFSSKSYLAVGGFAPLPCHEDVDLVKRFEDQDYAITWSNRVRVITSSRLDARANEGFAAFLANLEKDNL</sequence>
<evidence type="ECO:0000313" key="7">
    <source>
        <dbReference type="EMBL" id="AMT97281.1"/>
    </source>
</evidence>
<keyword evidence="2" id="KW-1003">Cell membrane</keyword>
<dbReference type="SUPFAM" id="SSF53448">
    <property type="entry name" value="Nucleotide-diphospho-sugar transferases"/>
    <property type="match status" value="1"/>
</dbReference>
<dbReference type="InterPro" id="IPR029044">
    <property type="entry name" value="Nucleotide-diphossugar_trans"/>
</dbReference>
<evidence type="ECO:0000256" key="2">
    <source>
        <dbReference type="ARBA" id="ARBA00022475"/>
    </source>
</evidence>
<protein>
    <submittedName>
        <fullName evidence="7">Glycosyl transferase, group 2 family protein</fullName>
    </submittedName>
</protein>
<feature type="domain" description="Glycosyltransferase 2-like" evidence="6">
    <location>
        <begin position="13"/>
        <end position="143"/>
    </location>
</feature>
<dbReference type="InterPro" id="IPR001173">
    <property type="entry name" value="Glyco_trans_2-like"/>
</dbReference>
<evidence type="ECO:0000256" key="5">
    <source>
        <dbReference type="ARBA" id="ARBA00023136"/>
    </source>
</evidence>
<evidence type="ECO:0000256" key="4">
    <source>
        <dbReference type="ARBA" id="ARBA00022679"/>
    </source>
</evidence>
<evidence type="ECO:0000256" key="3">
    <source>
        <dbReference type="ARBA" id="ARBA00022676"/>
    </source>
</evidence>
<dbReference type="Gene3D" id="3.90.550.10">
    <property type="entry name" value="Spore Coat Polysaccharide Biosynthesis Protein SpsA, Chain A"/>
    <property type="match status" value="1"/>
</dbReference>
<keyword evidence="8" id="KW-1185">Reference proteome</keyword>
<keyword evidence="4 7" id="KW-0808">Transferase</keyword>
<evidence type="ECO:0000256" key="1">
    <source>
        <dbReference type="ARBA" id="ARBA00004236"/>
    </source>
</evidence>
<comment type="subcellular location">
    <subcellularLocation>
        <location evidence="1">Cell membrane</location>
    </subcellularLocation>
</comment>
<keyword evidence="3" id="KW-0328">Glycosyltransferase</keyword>
<proteinExistence type="predicted"/>
<dbReference type="EMBL" id="CP014945">
    <property type="protein sequence ID" value="AMT97281.1"/>
    <property type="molecule type" value="Genomic_DNA"/>
</dbReference>
<organism evidence="7 8">
    <name type="scientific">Psychrobacter alimentarius</name>
    <dbReference type="NCBI Taxonomy" id="261164"/>
    <lineage>
        <taxon>Bacteria</taxon>
        <taxon>Pseudomonadati</taxon>
        <taxon>Pseudomonadota</taxon>
        <taxon>Gammaproteobacteria</taxon>
        <taxon>Moraxellales</taxon>
        <taxon>Moraxellaceae</taxon>
        <taxon>Psychrobacter</taxon>
    </lineage>
</organism>
<dbReference type="PANTHER" id="PTHR43646">
    <property type="entry name" value="GLYCOSYLTRANSFERASE"/>
    <property type="match status" value="1"/>
</dbReference>
<evidence type="ECO:0000259" key="6">
    <source>
        <dbReference type="Pfam" id="PF00535"/>
    </source>
</evidence>
<name>A0ABM5ZYQ4_9GAMM</name>
<accession>A0ABM5ZYQ4</accession>
<dbReference type="Proteomes" id="UP000076104">
    <property type="component" value="Chromosome"/>
</dbReference>
<keyword evidence="5" id="KW-0472">Membrane</keyword>
<gene>
    <name evidence="7" type="ORF">A3K91_1682</name>
</gene>
<evidence type="ECO:0000313" key="8">
    <source>
        <dbReference type="Proteomes" id="UP000076104"/>
    </source>
</evidence>
<dbReference type="Pfam" id="PF00535">
    <property type="entry name" value="Glycos_transf_2"/>
    <property type="match status" value="1"/>
</dbReference>
<reference evidence="7 8" key="1">
    <citation type="submission" date="2016-03" db="EMBL/GenBank/DDBJ databases">
        <title>Genome sequencing of Psychrobacter alimentarius PAMC 27889.</title>
        <authorList>
            <person name="Lee J."/>
            <person name="Kim O.-S."/>
        </authorList>
    </citation>
    <scope>NUCLEOTIDE SEQUENCE [LARGE SCALE GENOMIC DNA]</scope>
    <source>
        <strain evidence="7 8">PAMC 27889</strain>
    </source>
</reference>
<dbReference type="GO" id="GO:0016740">
    <property type="term" value="F:transferase activity"/>
    <property type="evidence" value="ECO:0007669"/>
    <property type="project" value="UniProtKB-KW"/>
</dbReference>